<feature type="transmembrane region" description="Helical" evidence="1">
    <location>
        <begin position="117"/>
        <end position="140"/>
    </location>
</feature>
<dbReference type="GO" id="GO:0005783">
    <property type="term" value="C:endoplasmic reticulum"/>
    <property type="evidence" value="ECO:0007669"/>
    <property type="project" value="TreeGrafter"/>
</dbReference>
<dbReference type="EMBL" id="CM035434">
    <property type="protein sequence ID" value="KAH7292569.1"/>
    <property type="molecule type" value="Genomic_DNA"/>
</dbReference>
<feature type="transmembrane region" description="Helical" evidence="1">
    <location>
        <begin position="21"/>
        <end position="41"/>
    </location>
</feature>
<name>A0A8T2R889_CERRI</name>
<feature type="transmembrane region" description="Helical" evidence="1">
    <location>
        <begin position="84"/>
        <end position="105"/>
    </location>
</feature>
<evidence type="ECO:0000256" key="1">
    <source>
        <dbReference type="SAM" id="Phobius"/>
    </source>
</evidence>
<evidence type="ECO:0000313" key="3">
    <source>
        <dbReference type="Proteomes" id="UP000825935"/>
    </source>
</evidence>
<organism evidence="2 3">
    <name type="scientific">Ceratopteris richardii</name>
    <name type="common">Triangle waterfern</name>
    <dbReference type="NCBI Taxonomy" id="49495"/>
    <lineage>
        <taxon>Eukaryota</taxon>
        <taxon>Viridiplantae</taxon>
        <taxon>Streptophyta</taxon>
        <taxon>Embryophyta</taxon>
        <taxon>Tracheophyta</taxon>
        <taxon>Polypodiopsida</taxon>
        <taxon>Polypodiidae</taxon>
        <taxon>Polypodiales</taxon>
        <taxon>Pteridineae</taxon>
        <taxon>Pteridaceae</taxon>
        <taxon>Parkerioideae</taxon>
        <taxon>Ceratopteris</taxon>
    </lineage>
</organism>
<proteinExistence type="predicted"/>
<dbReference type="AlphaFoldDB" id="A0A8T2R889"/>
<gene>
    <name evidence="2" type="ORF">KP509_29G075100</name>
</gene>
<dbReference type="PANTHER" id="PTHR13285">
    <property type="entry name" value="ACYLTRANSFERASE"/>
    <property type="match status" value="1"/>
</dbReference>
<dbReference type="OrthoDB" id="420606at2759"/>
<evidence type="ECO:0000313" key="2">
    <source>
        <dbReference type="EMBL" id="KAH7292569.1"/>
    </source>
</evidence>
<sequence length="146" mass="16975">MIHMPRMTRGVRGPGSRMGRSWRTLEFVFLVAYAMCFYFIVVRTSLRLARGYSVGERSGRLRGLIFERFWMHFNDLSDSQWRNFRGNLLLLGLVMAAFMLISNAIRSYFSLQGKGTARILLISSFAYIIYLHGAWCILLTQFQNTL</sequence>
<dbReference type="InterPro" id="IPR051085">
    <property type="entry name" value="MB_O-acyltransferase"/>
</dbReference>
<dbReference type="PANTHER" id="PTHR13285:SF18">
    <property type="entry name" value="PROTEIN-CYSTEINE N-PALMITOYLTRANSFERASE RASP"/>
    <property type="match status" value="1"/>
</dbReference>
<keyword evidence="1" id="KW-0472">Membrane</keyword>
<keyword evidence="3" id="KW-1185">Reference proteome</keyword>
<accession>A0A8T2R889</accession>
<dbReference type="Proteomes" id="UP000825935">
    <property type="component" value="Chromosome 29"/>
</dbReference>
<keyword evidence="1" id="KW-0812">Transmembrane</keyword>
<keyword evidence="1" id="KW-1133">Transmembrane helix</keyword>
<dbReference type="GO" id="GO:0016746">
    <property type="term" value="F:acyltransferase activity"/>
    <property type="evidence" value="ECO:0007669"/>
    <property type="project" value="TreeGrafter"/>
</dbReference>
<comment type="caution">
    <text evidence="2">The sequence shown here is derived from an EMBL/GenBank/DDBJ whole genome shotgun (WGS) entry which is preliminary data.</text>
</comment>
<reference evidence="2" key="1">
    <citation type="submission" date="2021-08" db="EMBL/GenBank/DDBJ databases">
        <title>WGS assembly of Ceratopteris richardii.</title>
        <authorList>
            <person name="Marchant D.B."/>
            <person name="Chen G."/>
            <person name="Jenkins J."/>
            <person name="Shu S."/>
            <person name="Leebens-Mack J."/>
            <person name="Grimwood J."/>
            <person name="Schmutz J."/>
            <person name="Soltis P."/>
            <person name="Soltis D."/>
            <person name="Chen Z.-H."/>
        </authorList>
    </citation>
    <scope>NUCLEOTIDE SEQUENCE</scope>
    <source>
        <strain evidence="2">Whitten #5841</strain>
        <tissue evidence="2">Leaf</tissue>
    </source>
</reference>
<protein>
    <submittedName>
        <fullName evidence="2">Uncharacterized protein</fullName>
    </submittedName>
</protein>